<accession>A0A179DBM9</accession>
<dbReference type="Gene3D" id="1.25.40.390">
    <property type="match status" value="1"/>
</dbReference>
<proteinExistence type="inferred from homology"/>
<evidence type="ECO:0000313" key="8">
    <source>
        <dbReference type="EMBL" id="OAQ38437.1"/>
    </source>
</evidence>
<dbReference type="InterPro" id="IPR011990">
    <property type="entry name" value="TPR-like_helical_dom_sf"/>
</dbReference>
<evidence type="ECO:0000256" key="5">
    <source>
        <dbReference type="ARBA" id="ARBA00023237"/>
    </source>
</evidence>
<dbReference type="PROSITE" id="PS51257">
    <property type="entry name" value="PROKAR_LIPOPROTEIN"/>
    <property type="match status" value="1"/>
</dbReference>
<reference evidence="8 9" key="1">
    <citation type="submission" date="2016-04" db="EMBL/GenBank/DDBJ databases">
        <authorList>
            <person name="Evans L.H."/>
            <person name="Alamgir A."/>
            <person name="Owens N."/>
            <person name="Weber N.D."/>
            <person name="Virtaneva K."/>
            <person name="Barbian K."/>
            <person name="Babar A."/>
            <person name="Rosenke K."/>
        </authorList>
    </citation>
    <scope>NUCLEOTIDE SEQUENCE [LARGE SCALE GENOMIC DNA]</scope>
    <source>
        <strain evidence="8 9">CCM 8644</strain>
    </source>
</reference>
<dbReference type="STRING" id="1826909.A5893_13490"/>
<comment type="subcellular location">
    <subcellularLocation>
        <location evidence="1">Cell outer membrane</location>
    </subcellularLocation>
</comment>
<keyword evidence="9" id="KW-1185">Reference proteome</keyword>
<gene>
    <name evidence="8" type="ORF">A5893_13490</name>
</gene>
<evidence type="ECO:0000256" key="1">
    <source>
        <dbReference type="ARBA" id="ARBA00004442"/>
    </source>
</evidence>
<dbReference type="RefSeq" id="WP_068823208.1">
    <property type="nucleotide sequence ID" value="NZ_LWHJ01000030.1"/>
</dbReference>
<dbReference type="InterPro" id="IPR033985">
    <property type="entry name" value="SusD-like_N"/>
</dbReference>
<evidence type="ECO:0000259" key="7">
    <source>
        <dbReference type="Pfam" id="PF14322"/>
    </source>
</evidence>
<evidence type="ECO:0000313" key="9">
    <source>
        <dbReference type="Proteomes" id="UP000078459"/>
    </source>
</evidence>
<name>A0A179DBM9_9SPHI</name>
<keyword evidence="5" id="KW-0998">Cell outer membrane</keyword>
<dbReference type="GO" id="GO:0009279">
    <property type="term" value="C:cell outer membrane"/>
    <property type="evidence" value="ECO:0007669"/>
    <property type="project" value="UniProtKB-SubCell"/>
</dbReference>
<dbReference type="SUPFAM" id="SSF48452">
    <property type="entry name" value="TPR-like"/>
    <property type="match status" value="1"/>
</dbReference>
<dbReference type="InterPro" id="IPR012944">
    <property type="entry name" value="SusD_RagB_dom"/>
</dbReference>
<reference evidence="8 9" key="2">
    <citation type="submission" date="2016-06" db="EMBL/GenBank/DDBJ databases">
        <title>Pedobacter psychrophilus sp. nov., isolated from Antarctic fragmentary rock.</title>
        <authorList>
            <person name="Svec P."/>
        </authorList>
    </citation>
    <scope>NUCLEOTIDE SEQUENCE [LARGE SCALE GENOMIC DNA]</scope>
    <source>
        <strain evidence="8 9">CCM 8644</strain>
    </source>
</reference>
<dbReference type="OrthoDB" id="1080118at2"/>
<keyword evidence="3" id="KW-0732">Signal</keyword>
<evidence type="ECO:0000259" key="6">
    <source>
        <dbReference type="Pfam" id="PF07980"/>
    </source>
</evidence>
<evidence type="ECO:0000256" key="3">
    <source>
        <dbReference type="ARBA" id="ARBA00022729"/>
    </source>
</evidence>
<evidence type="ECO:0000256" key="4">
    <source>
        <dbReference type="ARBA" id="ARBA00023136"/>
    </source>
</evidence>
<dbReference type="Proteomes" id="UP000078459">
    <property type="component" value="Unassembled WGS sequence"/>
</dbReference>
<comment type="similarity">
    <text evidence="2">Belongs to the SusD family.</text>
</comment>
<sequence>MKANYINKIILAVLLFGLVSCDSELNFEPRQSIDATTALETAQDIESAVVGAYAIMGGGSLYGTNLNVVPELLASDTYFSWFGTFQSYRQIALKTMDANNAEASRTWINAYRAINVANTILANIDKISAGATKDRLTGEAYFIRGSMFFELVRLYGLPFSAGNTTTNLGVPINLIATTDDKLASSLGARKTVAEVYTQVIADLNQAVTLIPNSNPTRATKFSALAMLSRVYLQQGNYTAARAAADNVITNSGKSLTGTVGAPFLNKNSSESLFEIQQNDQNNAGTSNDGLATFYASLQGIGRADIRILASFRNLYEATDKRRSDLIYSAVGARAGSTRYHTGKWIAFGSNILVIRLSEMYLTRAECNLRLSLPFVGDSPTNDYNLVRNRAGATPALLVSSVQTILNERVLELAFEGSRIHDLKRVKVSTGTFPYDSPKLVLPIPRREIDANASLIQNPGYN</sequence>
<feature type="domain" description="RagB/SusD" evidence="6">
    <location>
        <begin position="349"/>
        <end position="431"/>
    </location>
</feature>
<keyword evidence="4" id="KW-0472">Membrane</keyword>
<protein>
    <submittedName>
        <fullName evidence="8">Glycan metabolism protein</fullName>
    </submittedName>
</protein>
<comment type="caution">
    <text evidence="8">The sequence shown here is derived from an EMBL/GenBank/DDBJ whole genome shotgun (WGS) entry which is preliminary data.</text>
</comment>
<dbReference type="AlphaFoldDB" id="A0A179DBM9"/>
<organism evidence="8 9">
    <name type="scientific">Pedobacter psychrophilus</name>
    <dbReference type="NCBI Taxonomy" id="1826909"/>
    <lineage>
        <taxon>Bacteria</taxon>
        <taxon>Pseudomonadati</taxon>
        <taxon>Bacteroidota</taxon>
        <taxon>Sphingobacteriia</taxon>
        <taxon>Sphingobacteriales</taxon>
        <taxon>Sphingobacteriaceae</taxon>
        <taxon>Pedobacter</taxon>
    </lineage>
</organism>
<dbReference type="EMBL" id="LWHJ01000030">
    <property type="protein sequence ID" value="OAQ38437.1"/>
    <property type="molecule type" value="Genomic_DNA"/>
</dbReference>
<feature type="domain" description="SusD-like N-terminal" evidence="7">
    <location>
        <begin position="39"/>
        <end position="232"/>
    </location>
</feature>
<dbReference type="CDD" id="cd08977">
    <property type="entry name" value="SusD"/>
    <property type="match status" value="1"/>
</dbReference>
<dbReference type="Pfam" id="PF07980">
    <property type="entry name" value="SusD_RagB"/>
    <property type="match status" value="1"/>
</dbReference>
<evidence type="ECO:0000256" key="2">
    <source>
        <dbReference type="ARBA" id="ARBA00006275"/>
    </source>
</evidence>
<dbReference type="Pfam" id="PF14322">
    <property type="entry name" value="SusD-like_3"/>
    <property type="match status" value="1"/>
</dbReference>